<dbReference type="PANTHER" id="PTHR24148">
    <property type="entry name" value="ANKYRIN REPEAT DOMAIN-CONTAINING PROTEIN 39 HOMOLOG-RELATED"/>
    <property type="match status" value="1"/>
</dbReference>
<organism evidence="2 3">
    <name type="scientific">Colletotrichum asianum</name>
    <dbReference type="NCBI Taxonomy" id="702518"/>
    <lineage>
        <taxon>Eukaryota</taxon>
        <taxon>Fungi</taxon>
        <taxon>Dikarya</taxon>
        <taxon>Ascomycota</taxon>
        <taxon>Pezizomycotina</taxon>
        <taxon>Sordariomycetes</taxon>
        <taxon>Hypocreomycetidae</taxon>
        <taxon>Glomerellales</taxon>
        <taxon>Glomerellaceae</taxon>
        <taxon>Colletotrichum</taxon>
        <taxon>Colletotrichum gloeosporioides species complex</taxon>
    </lineage>
</organism>
<reference evidence="2 3" key="1">
    <citation type="submission" date="2019-12" db="EMBL/GenBank/DDBJ databases">
        <title>A genome sequence resource for the geographically widespread anthracnose pathogen Colletotrichum asianum.</title>
        <authorList>
            <person name="Meng Y."/>
        </authorList>
    </citation>
    <scope>NUCLEOTIDE SEQUENCE [LARGE SCALE GENOMIC DNA]</scope>
    <source>
        <strain evidence="2 3">ICMP 18580</strain>
    </source>
</reference>
<name>A0A8H3W2A7_9PEZI</name>
<dbReference type="OrthoDB" id="4850135at2759"/>
<protein>
    <recommendedName>
        <fullName evidence="1">Heterokaryon incompatibility domain-containing protein</fullName>
    </recommendedName>
</protein>
<comment type="caution">
    <text evidence="2">The sequence shown here is derived from an EMBL/GenBank/DDBJ whole genome shotgun (WGS) entry which is preliminary data.</text>
</comment>
<evidence type="ECO:0000313" key="2">
    <source>
        <dbReference type="EMBL" id="KAF0319873.1"/>
    </source>
</evidence>
<dbReference type="InterPro" id="IPR010730">
    <property type="entry name" value="HET"/>
</dbReference>
<keyword evidence="3" id="KW-1185">Reference proteome</keyword>
<dbReference type="AlphaFoldDB" id="A0A8H3W2A7"/>
<feature type="domain" description="Heterokaryon incompatibility" evidence="1">
    <location>
        <begin position="14"/>
        <end position="102"/>
    </location>
</feature>
<evidence type="ECO:0000313" key="3">
    <source>
        <dbReference type="Proteomes" id="UP000434172"/>
    </source>
</evidence>
<dbReference type="EMBL" id="WOWK01000089">
    <property type="protein sequence ID" value="KAF0319873.1"/>
    <property type="molecule type" value="Genomic_DNA"/>
</dbReference>
<accession>A0A8H3W2A7</accession>
<dbReference type="InterPro" id="IPR052895">
    <property type="entry name" value="HetReg/Transcr_Mod"/>
</dbReference>
<evidence type="ECO:0000259" key="1">
    <source>
        <dbReference type="Pfam" id="PF06985"/>
    </source>
</evidence>
<gene>
    <name evidence="2" type="ORF">GQ607_012816</name>
</gene>
<dbReference type="Proteomes" id="UP000434172">
    <property type="component" value="Unassembled WGS sequence"/>
</dbReference>
<sequence length="282" mass="32337">MEVHDFQENIRPSYIAISYTWGAPVPLLPVVINGFRMRVRFNCWYALWQMRHHRGVGDTSFWIDSLCINQGDDEEKGHQVAMMGEIFASASSVAASLGTGESLGNVRELLASGNDYVIGKVRDLFDQLPYFDRVWVKQEIVRAKDISIFYGLERLPWGQFDRAIEASKKTFWNSQQDNSDPFIRSFRYQYRHSGPFSHQRRAEDSASPKMEELDLGVLKLHYGDAMVALLLNYHTLQSLMYPKSVLNSGAINLSSRVEGPEDLVERLAESEYGKGRWMCKTH</sequence>
<proteinExistence type="predicted"/>
<dbReference type="Pfam" id="PF06985">
    <property type="entry name" value="HET"/>
    <property type="match status" value="1"/>
</dbReference>
<dbReference type="PANTHER" id="PTHR24148:SF64">
    <property type="entry name" value="HETEROKARYON INCOMPATIBILITY DOMAIN-CONTAINING PROTEIN"/>
    <property type="match status" value="1"/>
</dbReference>